<proteinExistence type="inferred from homology"/>
<dbReference type="PANTHER" id="PTHR42894:SF1">
    <property type="entry name" value="N-(5'-PHOSPHORIBOSYL)ANTHRANILATE ISOMERASE"/>
    <property type="match status" value="1"/>
</dbReference>
<evidence type="ECO:0000256" key="7">
    <source>
        <dbReference type="ARBA" id="ARBA00023141"/>
    </source>
</evidence>
<organism evidence="11 12">
    <name type="scientific">Desulfonema magnum</name>
    <dbReference type="NCBI Taxonomy" id="45655"/>
    <lineage>
        <taxon>Bacteria</taxon>
        <taxon>Pseudomonadati</taxon>
        <taxon>Thermodesulfobacteriota</taxon>
        <taxon>Desulfobacteria</taxon>
        <taxon>Desulfobacterales</taxon>
        <taxon>Desulfococcaceae</taxon>
        <taxon>Desulfonema</taxon>
    </lineage>
</organism>
<keyword evidence="6 9" id="KW-0822">Tryptophan biosynthesis</keyword>
<reference evidence="11" key="1">
    <citation type="journal article" date="2021" name="Microb. Physiol.">
        <title>Proteogenomic Insights into the Physiology of Marine, Sulfate-Reducing, Filamentous Desulfonema limicola and Desulfonema magnum.</title>
        <authorList>
            <person name="Schnaars V."/>
            <person name="Wohlbrand L."/>
            <person name="Scheve S."/>
            <person name="Hinrichs C."/>
            <person name="Reinhardt R."/>
            <person name="Rabus R."/>
        </authorList>
    </citation>
    <scope>NUCLEOTIDE SEQUENCE</scope>
    <source>
        <strain evidence="11">4be13</strain>
    </source>
</reference>
<dbReference type="Pfam" id="PF00697">
    <property type="entry name" value="PRAI"/>
    <property type="match status" value="1"/>
</dbReference>
<evidence type="ECO:0000256" key="9">
    <source>
        <dbReference type="HAMAP-Rule" id="MF_00135"/>
    </source>
</evidence>
<comment type="catalytic activity">
    <reaction evidence="1 9">
        <text>N-(5-phospho-beta-D-ribosyl)anthranilate = 1-(2-carboxyphenylamino)-1-deoxy-D-ribulose 5-phosphate</text>
        <dbReference type="Rhea" id="RHEA:21540"/>
        <dbReference type="ChEBI" id="CHEBI:18277"/>
        <dbReference type="ChEBI" id="CHEBI:58613"/>
        <dbReference type="EC" id="5.3.1.24"/>
    </reaction>
</comment>
<keyword evidence="8 9" id="KW-0413">Isomerase</keyword>
<evidence type="ECO:0000256" key="8">
    <source>
        <dbReference type="ARBA" id="ARBA00023235"/>
    </source>
</evidence>
<comment type="pathway">
    <text evidence="2 9">Amino-acid biosynthesis; L-tryptophan biosynthesis; L-tryptophan from chorismate: step 3/5.</text>
</comment>
<dbReference type="RefSeq" id="WP_207681007.1">
    <property type="nucleotide sequence ID" value="NZ_CP061800.1"/>
</dbReference>
<evidence type="ECO:0000259" key="10">
    <source>
        <dbReference type="Pfam" id="PF00697"/>
    </source>
</evidence>
<dbReference type="GO" id="GO:0004640">
    <property type="term" value="F:phosphoribosylanthranilate isomerase activity"/>
    <property type="evidence" value="ECO:0007669"/>
    <property type="project" value="UniProtKB-UniRule"/>
</dbReference>
<evidence type="ECO:0000313" key="12">
    <source>
        <dbReference type="Proteomes" id="UP000663722"/>
    </source>
</evidence>
<keyword evidence="7 9" id="KW-0057">Aromatic amino acid biosynthesis</keyword>
<dbReference type="InterPro" id="IPR044643">
    <property type="entry name" value="TrpF_fam"/>
</dbReference>
<dbReference type="InterPro" id="IPR001240">
    <property type="entry name" value="PRAI_dom"/>
</dbReference>
<evidence type="ECO:0000313" key="11">
    <source>
        <dbReference type="EMBL" id="QTA84586.1"/>
    </source>
</evidence>
<dbReference type="CDD" id="cd00405">
    <property type="entry name" value="PRAI"/>
    <property type="match status" value="1"/>
</dbReference>
<dbReference type="EMBL" id="CP061800">
    <property type="protein sequence ID" value="QTA84586.1"/>
    <property type="molecule type" value="Genomic_DNA"/>
</dbReference>
<dbReference type="InterPro" id="IPR013785">
    <property type="entry name" value="Aldolase_TIM"/>
</dbReference>
<sequence>MKNGYKVKICGTTNLEDARLAADEGANFFGAVVETDFSPRSLSLDQAKPLFSAQPIPGVALIFNMAEKRAAQLIQELNPFAVQFLGETDTLFIRRLKKAFPSTELWQSVHLPEAGKHVDFAHFKKAVEDYIEAGVNALIFDTAAVFQGKMKFGGTGLMCDWNIVKKLMDAVRSPVPVWLAGGISPENVGPAIDATDPYGIDLCSGVEAIPGKKDPLKISSLISIIREKSANRRKLT</sequence>
<evidence type="ECO:0000256" key="1">
    <source>
        <dbReference type="ARBA" id="ARBA00001164"/>
    </source>
</evidence>
<evidence type="ECO:0000256" key="5">
    <source>
        <dbReference type="ARBA" id="ARBA00022605"/>
    </source>
</evidence>
<dbReference type="AlphaFoldDB" id="A0A975BFP8"/>
<protein>
    <recommendedName>
        <fullName evidence="4 9">N-(5'-phosphoribosyl)anthranilate isomerase</fullName>
        <shortName evidence="9">PRAI</shortName>
        <ecNumber evidence="3 9">5.3.1.24</ecNumber>
    </recommendedName>
</protein>
<dbReference type="KEGG" id="dmm:dnm_005850"/>
<dbReference type="HAMAP" id="MF_00135">
    <property type="entry name" value="PRAI"/>
    <property type="match status" value="1"/>
</dbReference>
<dbReference type="Gene3D" id="3.20.20.70">
    <property type="entry name" value="Aldolase class I"/>
    <property type="match status" value="1"/>
</dbReference>
<evidence type="ECO:0000256" key="6">
    <source>
        <dbReference type="ARBA" id="ARBA00022822"/>
    </source>
</evidence>
<dbReference type="EC" id="5.3.1.24" evidence="3 9"/>
<evidence type="ECO:0000256" key="3">
    <source>
        <dbReference type="ARBA" id="ARBA00012572"/>
    </source>
</evidence>
<dbReference type="SUPFAM" id="SSF51366">
    <property type="entry name" value="Ribulose-phoshate binding barrel"/>
    <property type="match status" value="1"/>
</dbReference>
<comment type="similarity">
    <text evidence="9">Belongs to the TrpF family.</text>
</comment>
<feature type="domain" description="N-(5'phosphoribosyl) anthranilate isomerase (PRAI)" evidence="10">
    <location>
        <begin position="7"/>
        <end position="222"/>
    </location>
</feature>
<keyword evidence="5 9" id="KW-0028">Amino-acid biosynthesis</keyword>
<dbReference type="PANTHER" id="PTHR42894">
    <property type="entry name" value="N-(5'-PHOSPHORIBOSYL)ANTHRANILATE ISOMERASE"/>
    <property type="match status" value="1"/>
</dbReference>
<dbReference type="Proteomes" id="UP000663722">
    <property type="component" value="Chromosome"/>
</dbReference>
<accession>A0A975BFP8</accession>
<evidence type="ECO:0000256" key="2">
    <source>
        <dbReference type="ARBA" id="ARBA00004664"/>
    </source>
</evidence>
<gene>
    <name evidence="11" type="primary">trpF1</name>
    <name evidence="9" type="synonym">trpF</name>
    <name evidence="11" type="ORF">dnm_005850</name>
</gene>
<evidence type="ECO:0000256" key="4">
    <source>
        <dbReference type="ARBA" id="ARBA00022272"/>
    </source>
</evidence>
<name>A0A975BFP8_9BACT</name>
<dbReference type="GO" id="GO:0000162">
    <property type="term" value="P:L-tryptophan biosynthetic process"/>
    <property type="evidence" value="ECO:0007669"/>
    <property type="project" value="UniProtKB-UniRule"/>
</dbReference>
<keyword evidence="12" id="KW-1185">Reference proteome</keyword>
<dbReference type="InterPro" id="IPR011060">
    <property type="entry name" value="RibuloseP-bd_barrel"/>
</dbReference>